<organism evidence="2 3">
    <name type="scientific">Elysia crispata</name>
    <name type="common">lettuce slug</name>
    <dbReference type="NCBI Taxonomy" id="231223"/>
    <lineage>
        <taxon>Eukaryota</taxon>
        <taxon>Metazoa</taxon>
        <taxon>Spiralia</taxon>
        <taxon>Lophotrochozoa</taxon>
        <taxon>Mollusca</taxon>
        <taxon>Gastropoda</taxon>
        <taxon>Heterobranchia</taxon>
        <taxon>Euthyneura</taxon>
        <taxon>Panpulmonata</taxon>
        <taxon>Sacoglossa</taxon>
        <taxon>Placobranchoidea</taxon>
        <taxon>Plakobranchidae</taxon>
        <taxon>Elysia</taxon>
    </lineage>
</organism>
<evidence type="ECO:0000259" key="1">
    <source>
        <dbReference type="Pfam" id="PF03184"/>
    </source>
</evidence>
<dbReference type="Pfam" id="PF03184">
    <property type="entry name" value="DDE_1"/>
    <property type="match status" value="1"/>
</dbReference>
<feature type="domain" description="DDE-1" evidence="1">
    <location>
        <begin position="20"/>
        <end position="124"/>
    </location>
</feature>
<keyword evidence="3" id="KW-1185">Reference proteome</keyword>
<protein>
    <recommendedName>
        <fullName evidence="1">DDE-1 domain-containing protein</fullName>
    </recommendedName>
</protein>
<accession>A0AAE1AWN7</accession>
<sequence length="138" mass="15820">MIFKRGVRYPERIINSTKSSTSLMFAGTASGTVLPLYVVYKAENLWSTWTEGGPKGCRFNRSKSGWFDHICFNDWFHTVALPYCSRLEGKKVLIGDNLSSHFNYDILKACELNNIAFICLPAKQRIFSSRSTWHSLDR</sequence>
<dbReference type="InterPro" id="IPR004875">
    <property type="entry name" value="DDE_SF_endonuclease_dom"/>
</dbReference>
<dbReference type="EMBL" id="JAWDGP010001131">
    <property type="protein sequence ID" value="KAK3794232.1"/>
    <property type="molecule type" value="Genomic_DNA"/>
</dbReference>
<comment type="caution">
    <text evidence="2">The sequence shown here is derived from an EMBL/GenBank/DDBJ whole genome shotgun (WGS) entry which is preliminary data.</text>
</comment>
<dbReference type="AlphaFoldDB" id="A0AAE1AWN7"/>
<proteinExistence type="predicted"/>
<evidence type="ECO:0000313" key="2">
    <source>
        <dbReference type="EMBL" id="KAK3794232.1"/>
    </source>
</evidence>
<gene>
    <name evidence="2" type="ORF">RRG08_039013</name>
</gene>
<dbReference type="Proteomes" id="UP001283361">
    <property type="component" value="Unassembled WGS sequence"/>
</dbReference>
<dbReference type="GO" id="GO:0003676">
    <property type="term" value="F:nucleic acid binding"/>
    <property type="evidence" value="ECO:0007669"/>
    <property type="project" value="InterPro"/>
</dbReference>
<reference evidence="2" key="1">
    <citation type="journal article" date="2023" name="G3 (Bethesda)">
        <title>A reference genome for the long-term kleptoplast-retaining sea slug Elysia crispata morphotype clarki.</title>
        <authorList>
            <person name="Eastman K.E."/>
            <person name="Pendleton A.L."/>
            <person name="Shaikh M.A."/>
            <person name="Suttiyut T."/>
            <person name="Ogas R."/>
            <person name="Tomko P."/>
            <person name="Gavelis G."/>
            <person name="Widhalm J.R."/>
            <person name="Wisecaver J.H."/>
        </authorList>
    </citation>
    <scope>NUCLEOTIDE SEQUENCE</scope>
    <source>
        <strain evidence="2">ECLA1</strain>
    </source>
</reference>
<evidence type="ECO:0000313" key="3">
    <source>
        <dbReference type="Proteomes" id="UP001283361"/>
    </source>
</evidence>
<name>A0AAE1AWN7_9GAST</name>